<accession>A0A0B2AAL9</accession>
<gene>
    <name evidence="4" type="ORF">LK09_06705</name>
</gene>
<feature type="transmembrane region" description="Helical" evidence="2">
    <location>
        <begin position="39"/>
        <end position="60"/>
    </location>
</feature>
<dbReference type="Pfam" id="PF13462">
    <property type="entry name" value="Thioredoxin_4"/>
    <property type="match status" value="1"/>
</dbReference>
<keyword evidence="2" id="KW-0812">Transmembrane</keyword>
<dbReference type="InterPro" id="IPR012336">
    <property type="entry name" value="Thioredoxin-like_fold"/>
</dbReference>
<keyword evidence="5" id="KW-1185">Reference proteome</keyword>
<dbReference type="EMBL" id="JTDK01000006">
    <property type="protein sequence ID" value="KHK98632.1"/>
    <property type="molecule type" value="Genomic_DNA"/>
</dbReference>
<evidence type="ECO:0000313" key="5">
    <source>
        <dbReference type="Proteomes" id="UP000031030"/>
    </source>
</evidence>
<proteinExistence type="predicted"/>
<dbReference type="AlphaFoldDB" id="A0A0B2AAL9"/>
<keyword evidence="2" id="KW-1133">Transmembrane helix</keyword>
<sequence length="326" mass="33533">MSSDQSPNVPDQGDRRQAVREKAQQVRAKQSRARRIRRASLTTAVVAVVGVVAVAVTWTVTSAASKPELSPAHVTEGGFEVTAVKGMIGSDAASVPASTPSPAAGKPTSKPTAPASSPKPSGSATAQAGSVDIRVYVDYLAPGAAQFQSANAAQLTKWVTQKAATLTYYPVAMLTPKSNGTKYSLRAASAAACVATYSSDTFFAYNNALLTRQPDQGSDGLSDQQLADLAIASGAASPKPVRSCIEGEDYASWVKASTDKALAGLPGTKDVALTSAPMILVNGQPYVGALSDPKEFAQFVLTIASDSYYSSASPSPTPSPTATAKN</sequence>
<dbReference type="Proteomes" id="UP000031030">
    <property type="component" value="Unassembled WGS sequence"/>
</dbReference>
<comment type="caution">
    <text evidence="4">The sequence shown here is derived from an EMBL/GenBank/DDBJ whole genome shotgun (WGS) entry which is preliminary data.</text>
</comment>
<organism evidence="4 5">
    <name type="scientific">Microbacterium mangrovi</name>
    <dbReference type="NCBI Taxonomy" id="1348253"/>
    <lineage>
        <taxon>Bacteria</taxon>
        <taxon>Bacillati</taxon>
        <taxon>Actinomycetota</taxon>
        <taxon>Actinomycetes</taxon>
        <taxon>Micrococcales</taxon>
        <taxon>Microbacteriaceae</taxon>
        <taxon>Microbacterium</taxon>
    </lineage>
</organism>
<dbReference type="GO" id="GO:0016853">
    <property type="term" value="F:isomerase activity"/>
    <property type="evidence" value="ECO:0007669"/>
    <property type="project" value="UniProtKB-KW"/>
</dbReference>
<reference evidence="4 5" key="1">
    <citation type="submission" date="2014-11" db="EMBL/GenBank/DDBJ databases">
        <title>Genome sequence of Microbacterium mangrovi MUSC 115(T).</title>
        <authorList>
            <person name="Lee L.-H."/>
        </authorList>
    </citation>
    <scope>NUCLEOTIDE SEQUENCE [LARGE SCALE GENOMIC DNA]</scope>
    <source>
        <strain evidence="4 5">MUSC 115</strain>
    </source>
</reference>
<evidence type="ECO:0000256" key="1">
    <source>
        <dbReference type="SAM" id="MobiDB-lite"/>
    </source>
</evidence>
<protein>
    <submittedName>
        <fullName evidence="4">Protein-disulfide isomerase</fullName>
    </submittedName>
</protein>
<feature type="domain" description="Thioredoxin-like fold" evidence="3">
    <location>
        <begin position="129"/>
        <end position="289"/>
    </location>
</feature>
<dbReference type="RefSeq" id="WP_039397330.1">
    <property type="nucleotide sequence ID" value="NZ_JTDK01000006.1"/>
</dbReference>
<feature type="compositionally biased region" description="Basic and acidic residues" evidence="1">
    <location>
        <begin position="12"/>
        <end position="24"/>
    </location>
</feature>
<evidence type="ECO:0000256" key="2">
    <source>
        <dbReference type="SAM" id="Phobius"/>
    </source>
</evidence>
<dbReference type="STRING" id="1348253.LK09_06705"/>
<name>A0A0B2AAL9_9MICO</name>
<dbReference type="SUPFAM" id="SSF52833">
    <property type="entry name" value="Thioredoxin-like"/>
    <property type="match status" value="1"/>
</dbReference>
<keyword evidence="4" id="KW-0413">Isomerase</keyword>
<keyword evidence="2" id="KW-0472">Membrane</keyword>
<feature type="region of interest" description="Disordered" evidence="1">
    <location>
        <begin position="92"/>
        <end position="126"/>
    </location>
</feature>
<evidence type="ECO:0000313" key="4">
    <source>
        <dbReference type="EMBL" id="KHK98632.1"/>
    </source>
</evidence>
<dbReference type="OrthoDB" id="117402at2"/>
<dbReference type="InterPro" id="IPR036249">
    <property type="entry name" value="Thioredoxin-like_sf"/>
</dbReference>
<dbReference type="Gene3D" id="3.40.30.10">
    <property type="entry name" value="Glutaredoxin"/>
    <property type="match status" value="1"/>
</dbReference>
<evidence type="ECO:0000259" key="3">
    <source>
        <dbReference type="Pfam" id="PF13462"/>
    </source>
</evidence>
<feature type="region of interest" description="Disordered" evidence="1">
    <location>
        <begin position="1"/>
        <end position="36"/>
    </location>
</feature>